<organism evidence="4 5">
    <name type="scientific">Leucobacter triazinivorans</name>
    <dbReference type="NCBI Taxonomy" id="1784719"/>
    <lineage>
        <taxon>Bacteria</taxon>
        <taxon>Bacillati</taxon>
        <taxon>Actinomycetota</taxon>
        <taxon>Actinomycetes</taxon>
        <taxon>Micrococcales</taxon>
        <taxon>Microbacteriaceae</taxon>
        <taxon>Leucobacter</taxon>
    </lineage>
</organism>
<proteinExistence type="inferred from homology"/>
<dbReference type="Gene3D" id="3.40.630.190">
    <property type="entry name" value="LCP protein"/>
    <property type="match status" value="1"/>
</dbReference>
<keyword evidence="2" id="KW-0812">Transmembrane</keyword>
<dbReference type="OrthoDB" id="9782542at2"/>
<dbReference type="PANTHER" id="PTHR33392:SF6">
    <property type="entry name" value="POLYISOPRENYL-TEICHOIC ACID--PEPTIDOGLYCAN TEICHOIC ACID TRANSFERASE TAGU"/>
    <property type="match status" value="1"/>
</dbReference>
<reference evidence="4 5" key="1">
    <citation type="submission" date="2019-02" db="EMBL/GenBank/DDBJ databases">
        <authorList>
            <person name="Sun L."/>
            <person name="Pan D."/>
            <person name="Wu X."/>
        </authorList>
    </citation>
    <scope>NUCLEOTIDE SEQUENCE [LARGE SCALE GENOMIC DNA]</scope>
    <source>
        <strain evidence="4 5">JW-1</strain>
    </source>
</reference>
<protein>
    <submittedName>
        <fullName evidence="4">LytR family transcriptional regulator</fullName>
    </submittedName>
</protein>
<feature type="transmembrane region" description="Helical" evidence="2">
    <location>
        <begin position="27"/>
        <end position="48"/>
    </location>
</feature>
<keyword evidence="2" id="KW-0472">Membrane</keyword>
<dbReference type="PANTHER" id="PTHR33392">
    <property type="entry name" value="POLYISOPRENYL-TEICHOIC ACID--PEPTIDOGLYCAN TEICHOIC ACID TRANSFERASE TAGU"/>
    <property type="match status" value="1"/>
</dbReference>
<name>A0A4P6KI25_9MICO</name>
<gene>
    <name evidence="4" type="ORF">EVS81_07240</name>
</gene>
<dbReference type="EMBL" id="CP035806">
    <property type="protein sequence ID" value="QBE50247.1"/>
    <property type="molecule type" value="Genomic_DNA"/>
</dbReference>
<comment type="similarity">
    <text evidence="1">Belongs to the LytR/CpsA/Psr (LCP) family.</text>
</comment>
<accession>A0A4P6KI25</accession>
<sequence length="353" mass="38148">MDKLFDEAPAPAEPAPKKRRRGLRNTLLVLGSLIVLLGIAAGIIYALVANSYNEIERVSVEQDPSLKRPAVTQVEPGEKAPINILLLGSDSRETTDPSATAEDLKGFRSDAIMVAQVSPDREHITMMSIMRDNWVSIQGFGEAKINAAVAYGGLPLAVNTIENFIGARIDHVALIDFESFKGLTDAVGGVTVQNDIPFTSYHGKFDFAEGPITLTGDEALGFVRERYSFSDGDYQRARNQQAYLKGLTKALLSRETLGDAGKLTDTFQALTPYLIFDEALDLPTAVRLGFDMRSVRSDDIGFFTSPTLGTGTSADGQSIVLPDWDEMAAVQAAFQAGTLHEYAATRAPGSELP</sequence>
<dbReference type="AlphaFoldDB" id="A0A4P6KI25"/>
<dbReference type="InterPro" id="IPR050922">
    <property type="entry name" value="LytR/CpsA/Psr_CW_biosynth"/>
</dbReference>
<keyword evidence="5" id="KW-1185">Reference proteome</keyword>
<dbReference type="KEGG" id="ltr:EVS81_07240"/>
<evidence type="ECO:0000256" key="1">
    <source>
        <dbReference type="ARBA" id="ARBA00006068"/>
    </source>
</evidence>
<feature type="domain" description="Cell envelope-related transcriptional attenuator" evidence="3">
    <location>
        <begin position="108"/>
        <end position="251"/>
    </location>
</feature>
<keyword evidence="2" id="KW-1133">Transmembrane helix</keyword>
<dbReference type="Proteomes" id="UP000289260">
    <property type="component" value="Chromosome"/>
</dbReference>
<evidence type="ECO:0000313" key="5">
    <source>
        <dbReference type="Proteomes" id="UP000289260"/>
    </source>
</evidence>
<dbReference type="NCBIfam" id="TIGR00350">
    <property type="entry name" value="lytR_cpsA_psr"/>
    <property type="match status" value="1"/>
</dbReference>
<dbReference type="InterPro" id="IPR004474">
    <property type="entry name" value="LytR_CpsA_psr"/>
</dbReference>
<evidence type="ECO:0000256" key="2">
    <source>
        <dbReference type="SAM" id="Phobius"/>
    </source>
</evidence>
<evidence type="ECO:0000259" key="3">
    <source>
        <dbReference type="Pfam" id="PF03816"/>
    </source>
</evidence>
<dbReference type="Pfam" id="PF03816">
    <property type="entry name" value="LytR_cpsA_psr"/>
    <property type="match status" value="1"/>
</dbReference>
<evidence type="ECO:0000313" key="4">
    <source>
        <dbReference type="EMBL" id="QBE50247.1"/>
    </source>
</evidence>